<evidence type="ECO:0000256" key="9">
    <source>
        <dbReference type="ARBA" id="ARBA00057203"/>
    </source>
</evidence>
<dbReference type="SUPFAM" id="SSF81296">
    <property type="entry name" value="E set domains"/>
    <property type="match status" value="1"/>
</dbReference>
<evidence type="ECO:0000256" key="13">
    <source>
        <dbReference type="PIRSR" id="PIRSR000459-1"/>
    </source>
</evidence>
<evidence type="ECO:0000256" key="6">
    <source>
        <dbReference type="ARBA" id="ARBA00023315"/>
    </source>
</evidence>
<reference evidence="17" key="1">
    <citation type="journal article" date="2011" name="Nature">
        <title>A high-resolution map of human evolutionary constraint using 29 mammals.</title>
        <authorList>
            <person name="Lindblad-Toh K."/>
            <person name="Garber M."/>
            <person name="Zuk O."/>
            <person name="Lin M.F."/>
            <person name="Parker B.J."/>
            <person name="Washietl S."/>
            <person name="Kheradpour P."/>
            <person name="Ernst J."/>
            <person name="Jordan G."/>
            <person name="Mauceli E."/>
            <person name="Ward L.D."/>
            <person name="Lowe C.B."/>
            <person name="Holloway A.K."/>
            <person name="Clamp M."/>
            <person name="Gnerre S."/>
            <person name="Alfoldi J."/>
            <person name="Beal K."/>
            <person name="Chang J."/>
            <person name="Clawson H."/>
            <person name="Cuff J."/>
            <person name="Di Palma F."/>
            <person name="Fitzgerald S."/>
            <person name="Flicek P."/>
            <person name="Guttman M."/>
            <person name="Hubisz M.J."/>
            <person name="Jaffe D.B."/>
            <person name="Jungreis I."/>
            <person name="Kent W.J."/>
            <person name="Kostka D."/>
            <person name="Lara M."/>
            <person name="Martins A.L."/>
            <person name="Massingham T."/>
            <person name="Moltke I."/>
            <person name="Raney B.J."/>
            <person name="Rasmussen M.D."/>
            <person name="Robinson J."/>
            <person name="Stark A."/>
            <person name="Vilella A.J."/>
            <person name="Wen J."/>
            <person name="Xie X."/>
            <person name="Zody M.C."/>
            <person name="Baldwin J."/>
            <person name="Bloom T."/>
            <person name="Chin C.W."/>
            <person name="Heiman D."/>
            <person name="Nicol R."/>
            <person name="Nusbaum C."/>
            <person name="Young S."/>
            <person name="Wilkinson J."/>
            <person name="Worley K.C."/>
            <person name="Kovar C.L."/>
            <person name="Muzny D.M."/>
            <person name="Gibbs R.A."/>
            <person name="Cree A."/>
            <person name="Dihn H.H."/>
            <person name="Fowler G."/>
            <person name="Jhangiani S."/>
            <person name="Joshi V."/>
            <person name="Lee S."/>
            <person name="Lewis L.R."/>
            <person name="Nazareth L.V."/>
            <person name="Okwuonu G."/>
            <person name="Santibanez J."/>
            <person name="Warren W.C."/>
            <person name="Mardis E.R."/>
            <person name="Weinstock G.M."/>
            <person name="Wilson R.K."/>
            <person name="Delehaunty K."/>
            <person name="Dooling D."/>
            <person name="Fronik C."/>
            <person name="Fulton L."/>
            <person name="Fulton B."/>
            <person name="Graves T."/>
            <person name="Minx P."/>
            <person name="Sodergren E."/>
            <person name="Birney E."/>
            <person name="Margulies E.H."/>
            <person name="Herrero J."/>
            <person name="Green E.D."/>
            <person name="Haussler D."/>
            <person name="Siepel A."/>
            <person name="Goldman N."/>
            <person name="Pollard K.S."/>
            <person name="Pedersen J.S."/>
            <person name="Lander E.S."/>
            <person name="Kellis M."/>
        </authorList>
    </citation>
    <scope>NUCLEOTIDE SEQUENCE [LARGE SCALE GENOMIC DNA]</scope>
    <source>
        <strain evidence="17">2N</strain>
    </source>
</reference>
<keyword evidence="5 14" id="KW-0106">Calcium</keyword>
<dbReference type="OMA" id="YDTMFVF"/>
<dbReference type="GO" id="GO:0005794">
    <property type="term" value="C:Golgi apparatus"/>
    <property type="evidence" value="ECO:0007669"/>
    <property type="project" value="Ensembl"/>
</dbReference>
<dbReference type="FunFam" id="3.90.260.10:FF:000001">
    <property type="entry name" value="Protein-glutamine gamma-glutamyltransferase 2"/>
    <property type="match status" value="1"/>
</dbReference>
<evidence type="ECO:0000256" key="8">
    <source>
        <dbReference type="ARBA" id="ARBA00051843"/>
    </source>
</evidence>
<feature type="binding site" evidence="14">
    <location>
        <position position="355"/>
    </location>
    <ligand>
        <name>Ca(2+)</name>
        <dbReference type="ChEBI" id="CHEBI:29108"/>
    </ligand>
</feature>
<evidence type="ECO:0000256" key="1">
    <source>
        <dbReference type="ARBA" id="ARBA00005968"/>
    </source>
</evidence>
<evidence type="ECO:0000256" key="3">
    <source>
        <dbReference type="ARBA" id="ARBA00022679"/>
    </source>
</evidence>
<dbReference type="InterPro" id="IPR023608">
    <property type="entry name" value="Transglutaminase_animal"/>
</dbReference>
<comment type="cofactor">
    <cofactor evidence="14">
        <name>Ca(2+)</name>
        <dbReference type="ChEBI" id="CHEBI:29108"/>
    </cofactor>
    <text evidence="14">Binds 1 Ca(2+) ion per subunit.</text>
</comment>
<dbReference type="GO" id="GO:0046872">
    <property type="term" value="F:metal ion binding"/>
    <property type="evidence" value="ECO:0007669"/>
    <property type="project" value="UniProtKB-KW"/>
</dbReference>
<evidence type="ECO:0000256" key="5">
    <source>
        <dbReference type="ARBA" id="ARBA00022837"/>
    </source>
</evidence>
<name>H0V4R4_CAVPO</name>
<keyword evidence="3" id="KW-0808">Transferase</keyword>
<keyword evidence="12" id="KW-0188">Copulatory plug</keyword>
<comment type="function">
    <text evidence="9">Associated with the mammalian reproductive process. Plays an important role in the formation of the seminal coagulum through the cross-linking of specific proteins present in the seminal plasma. Transglutaminase is also required to stabilize the copulatory plug.</text>
</comment>
<comment type="subunit">
    <text evidence="2">Homodimer.</text>
</comment>
<evidence type="ECO:0000313" key="16">
    <source>
        <dbReference type="Ensembl" id="ENSCPOP00000004617.3"/>
    </source>
</evidence>
<dbReference type="STRING" id="10141.ENSCPOP00000004617"/>
<dbReference type="Pfam" id="PF00927">
    <property type="entry name" value="Transglut_C"/>
    <property type="match status" value="1"/>
</dbReference>
<dbReference type="GO" id="GO:0031012">
    <property type="term" value="C:extracellular matrix"/>
    <property type="evidence" value="ECO:0007669"/>
    <property type="project" value="Ensembl"/>
</dbReference>
<evidence type="ECO:0000256" key="12">
    <source>
        <dbReference type="ARBA" id="ARBA00084119"/>
    </source>
</evidence>
<dbReference type="Ensembl" id="ENSCPOT00000005187.3">
    <property type="protein sequence ID" value="ENSCPOP00000004617.3"/>
    <property type="gene ID" value="ENSCPOG00000005132.4"/>
</dbReference>
<sequence length="647" mass="72185">HTAEFQTPALVLRRGQAFTLRLKLNQRLRSQQDTLTLQFSMGEARPPLRPRVVTPSCHGWKASIRSEAGLEVVIAVTSAPNAIVGLYSLELKSGRMVYLLFNPWCPEDAVFLPSEEDRAEYVLSDTGYVYMGSFRQVKEKPWNFGQFEKNVLDCCIFLMTQSYLKTMDMRDPVMVGRNMGAMINSQNKDGVLVGNWTGEYQGGMAPYLWTGSVPILQRYYSTREPVSFGQCWVFAGVLTTVLRALGIPARPVTVFDSAHDTEENLTLDVYVNEMGKTVPNKTDDSIWNFHVWTEAWMKRMDLPPGNDGWQVVDGTPQELSQGLYCCGPSPVAAVRKGNIFMGYDTKFVYSEVNADKLVWLVRSVDGREKVSLLSVETMSIGKNISTKAAGQDRRSDITHQYKFPEGSAEEREVMDHAFSLLSFKREHTIPTKENLLELLVQEEPVVMGDPLNFSVTLRRKAATPQTITFSGSFDLQSYTGRQLAHLGVVQKTVQVQEQVSSVVLTWEASTYTGSLDAYEDEPVIKGYIMAEVMETNETIATEVSLFFQYPQLTLELPNTGRMGQALVGTCVFRNSLLIPLTGVRFSVESLGLSSSQSIEHGTVAPGETVQSQISCTPVRLGLRKVIVKLSSQQVKEVHAEKVVLVTP</sequence>
<gene>
    <name evidence="16" type="primary">TGM4</name>
</gene>
<evidence type="ECO:0000313" key="17">
    <source>
        <dbReference type="Proteomes" id="UP000005447"/>
    </source>
</evidence>
<dbReference type="FunFam" id="2.60.40.10:FF:001406">
    <property type="entry name" value="Protein-glutamine gamma-glutamyltransferase 4"/>
    <property type="match status" value="1"/>
</dbReference>
<dbReference type="InterPro" id="IPR038765">
    <property type="entry name" value="Papain-like_cys_pep_sf"/>
</dbReference>
<dbReference type="InterPro" id="IPR050779">
    <property type="entry name" value="Transglutaminase"/>
</dbReference>
<dbReference type="eggNOG" id="ENOG502QQ46">
    <property type="taxonomic scope" value="Eukaryota"/>
</dbReference>
<dbReference type="InterPro" id="IPR036238">
    <property type="entry name" value="Transglutaminase_C_sf"/>
</dbReference>
<dbReference type="InterPro" id="IPR013783">
    <property type="entry name" value="Ig-like_fold"/>
</dbReference>
<proteinExistence type="inferred from homology"/>
<dbReference type="PROSITE" id="PS00547">
    <property type="entry name" value="TRANSGLUTAMINASES"/>
    <property type="match status" value="1"/>
</dbReference>
<dbReference type="GeneTree" id="ENSGT01050000244939"/>
<evidence type="ECO:0000256" key="11">
    <source>
        <dbReference type="ARBA" id="ARBA00080452"/>
    </source>
</evidence>
<reference evidence="16" key="3">
    <citation type="submission" date="2025-09" db="UniProtKB">
        <authorList>
            <consortium name="Ensembl"/>
        </authorList>
    </citation>
    <scope>IDENTIFICATION</scope>
    <source>
        <strain evidence="16">2N</strain>
    </source>
</reference>
<dbReference type="InParanoid" id="H0V4R4"/>
<protein>
    <recommendedName>
        <fullName evidence="10">Protein-glutamine gamma-glutamyltransferase 4</fullName>
        <ecNumber evidence="7">2.3.2.13</ecNumber>
    </recommendedName>
    <alternativeName>
        <fullName evidence="11">Transglutaminase-4</fullName>
    </alternativeName>
</protein>
<dbReference type="AlphaFoldDB" id="H0V4R4"/>
<dbReference type="InterPro" id="IPR002931">
    <property type="entry name" value="Transglutaminase-like"/>
</dbReference>
<dbReference type="PANTHER" id="PTHR11590">
    <property type="entry name" value="PROTEIN-GLUTAMINE GAMMA-GLUTAMYLTRANSFERASE"/>
    <property type="match status" value="1"/>
</dbReference>
<feature type="active site" evidence="13">
    <location>
        <position position="313"/>
    </location>
</feature>
<dbReference type="GO" id="GO:0003810">
    <property type="term" value="F:protein-glutamine gamma-glutamyltransferase activity"/>
    <property type="evidence" value="ECO:0007669"/>
    <property type="project" value="UniProtKB-EC"/>
</dbReference>
<dbReference type="SUPFAM" id="SSF49309">
    <property type="entry name" value="Transglutaminase, two C-terminal domains"/>
    <property type="match status" value="2"/>
</dbReference>
<evidence type="ECO:0000256" key="4">
    <source>
        <dbReference type="ARBA" id="ARBA00022723"/>
    </source>
</evidence>
<dbReference type="PANTHER" id="PTHR11590:SF70">
    <property type="entry name" value="PROTEIN-GLUTAMINE GAMMA-GLUTAMYLTRANSFERASE 4"/>
    <property type="match status" value="1"/>
</dbReference>
<dbReference type="GO" id="GO:0042628">
    <property type="term" value="P:mating plug formation"/>
    <property type="evidence" value="ECO:0007669"/>
    <property type="project" value="UniProtKB-KW"/>
</dbReference>
<keyword evidence="6" id="KW-0012">Acyltransferase</keyword>
<comment type="catalytic activity">
    <reaction evidence="8">
        <text>L-glutaminyl-[protein] + L-lysyl-[protein] = [protein]-L-lysyl-N(6)-5-L-glutamyl-[protein] + NH4(+)</text>
        <dbReference type="Rhea" id="RHEA:54816"/>
        <dbReference type="Rhea" id="RHEA-COMP:9752"/>
        <dbReference type="Rhea" id="RHEA-COMP:10207"/>
        <dbReference type="Rhea" id="RHEA-COMP:14005"/>
        <dbReference type="ChEBI" id="CHEBI:28938"/>
        <dbReference type="ChEBI" id="CHEBI:29969"/>
        <dbReference type="ChEBI" id="CHEBI:30011"/>
        <dbReference type="ChEBI" id="CHEBI:138370"/>
        <dbReference type="EC" id="2.3.2.13"/>
    </reaction>
</comment>
<feature type="binding site" evidence="14">
    <location>
        <position position="405"/>
    </location>
    <ligand>
        <name>Ca(2+)</name>
        <dbReference type="ChEBI" id="CHEBI:29108"/>
    </ligand>
</feature>
<dbReference type="VEuPathDB" id="HostDB:ENSCPOG00000005132"/>
<dbReference type="Pfam" id="PF01841">
    <property type="entry name" value="Transglut_core"/>
    <property type="match status" value="1"/>
</dbReference>
<dbReference type="EMBL" id="AAKN02012259">
    <property type="status" value="NOT_ANNOTATED_CDS"/>
    <property type="molecule type" value="Genomic_DNA"/>
</dbReference>
<dbReference type="InterPro" id="IPR001102">
    <property type="entry name" value="Transglutaminase_N"/>
</dbReference>
<dbReference type="InterPro" id="IPR014756">
    <property type="entry name" value="Ig_E-set"/>
</dbReference>
<evidence type="ECO:0000256" key="7">
    <source>
        <dbReference type="ARBA" id="ARBA00024222"/>
    </source>
</evidence>
<dbReference type="Proteomes" id="UP000005447">
    <property type="component" value="Unassembled WGS sequence"/>
</dbReference>
<keyword evidence="17" id="KW-1185">Reference proteome</keyword>
<evidence type="ECO:0000259" key="15">
    <source>
        <dbReference type="SMART" id="SM00460"/>
    </source>
</evidence>
<comment type="similarity">
    <text evidence="1">Belongs to the transglutaminase superfamily. Transglutaminase family.</text>
</comment>
<dbReference type="Bgee" id="ENSCPOG00000005132">
    <property type="expression patterns" value="Expressed in uterine cervix"/>
</dbReference>
<dbReference type="SMART" id="SM00460">
    <property type="entry name" value="TGc"/>
    <property type="match status" value="1"/>
</dbReference>
<dbReference type="SUPFAM" id="SSF54001">
    <property type="entry name" value="Cysteine proteinases"/>
    <property type="match status" value="1"/>
</dbReference>
<dbReference type="InterPro" id="IPR013808">
    <property type="entry name" value="Transglutaminase_AS"/>
</dbReference>
<dbReference type="HOGENOM" id="CLU_013435_0_2_1"/>
<evidence type="ECO:0000256" key="10">
    <source>
        <dbReference type="ARBA" id="ARBA00069852"/>
    </source>
</evidence>
<feature type="active site" evidence="13">
    <location>
        <position position="231"/>
    </location>
</feature>
<feature type="domain" description="Transglutaminase-like" evidence="15">
    <location>
        <begin position="223"/>
        <end position="316"/>
    </location>
</feature>
<evidence type="ECO:0000256" key="2">
    <source>
        <dbReference type="ARBA" id="ARBA00011738"/>
    </source>
</evidence>
<dbReference type="Pfam" id="PF00868">
    <property type="entry name" value="Transglut_N"/>
    <property type="match status" value="1"/>
</dbReference>
<dbReference type="InterPro" id="IPR008958">
    <property type="entry name" value="Transglutaminase_C"/>
</dbReference>
<dbReference type="FunCoup" id="H0V4R4">
    <property type="interactions" value="33"/>
</dbReference>
<dbReference type="Gene3D" id="2.60.40.10">
    <property type="entry name" value="Immunoglobulins"/>
    <property type="match status" value="3"/>
</dbReference>
<reference evidence="16" key="2">
    <citation type="submission" date="2025-08" db="UniProtKB">
        <authorList>
            <consortium name="Ensembl"/>
        </authorList>
    </citation>
    <scope>IDENTIFICATION</scope>
    <source>
        <strain evidence="16">2N</strain>
    </source>
</reference>
<accession>H0V4R4</accession>
<feature type="binding site" evidence="14">
    <location>
        <position position="353"/>
    </location>
    <ligand>
        <name>Ca(2+)</name>
        <dbReference type="ChEBI" id="CHEBI:29108"/>
    </ligand>
</feature>
<dbReference type="InterPro" id="IPR036985">
    <property type="entry name" value="Transglutaminase-like_sf"/>
</dbReference>
<feature type="binding site" evidence="14">
    <location>
        <position position="410"/>
    </location>
    <ligand>
        <name>Ca(2+)</name>
        <dbReference type="ChEBI" id="CHEBI:29108"/>
    </ligand>
</feature>
<dbReference type="FunFam" id="2.60.40.10:FF:001482">
    <property type="entry name" value="Protein-glutamine gamma-glutamyltransferase 4"/>
    <property type="match status" value="1"/>
</dbReference>
<feature type="active site" evidence="13">
    <location>
        <position position="290"/>
    </location>
</feature>
<dbReference type="Gene3D" id="3.90.260.10">
    <property type="entry name" value="Transglutaminase-like"/>
    <property type="match status" value="1"/>
</dbReference>
<organism evidence="16 17">
    <name type="scientific">Cavia porcellus</name>
    <name type="common">Guinea pig</name>
    <dbReference type="NCBI Taxonomy" id="10141"/>
    <lineage>
        <taxon>Eukaryota</taxon>
        <taxon>Metazoa</taxon>
        <taxon>Chordata</taxon>
        <taxon>Craniata</taxon>
        <taxon>Vertebrata</taxon>
        <taxon>Euteleostomi</taxon>
        <taxon>Mammalia</taxon>
        <taxon>Eutheria</taxon>
        <taxon>Euarchontoglires</taxon>
        <taxon>Glires</taxon>
        <taxon>Rodentia</taxon>
        <taxon>Hystricomorpha</taxon>
        <taxon>Caviidae</taxon>
        <taxon>Cavia</taxon>
    </lineage>
</organism>
<evidence type="ECO:0000256" key="14">
    <source>
        <dbReference type="PIRSR" id="PIRSR000459-2"/>
    </source>
</evidence>
<dbReference type="PIRSF" id="PIRSF000459">
    <property type="entry name" value="TGM_EBP42"/>
    <property type="match status" value="1"/>
</dbReference>
<dbReference type="EC" id="2.3.2.13" evidence="7"/>
<keyword evidence="4 14" id="KW-0479">Metal-binding</keyword>